<sequence length="188" mass="21425">MAKVLKQLAVLGMLTSVLAGCQSTALKDVKETEQTRSNALIYCSGTENCEFERLDQTVIIDSKHQKLTKQAIKQGIVRQQTPSLKDANALYLSVPPGQHELVLRFYPISPDKAETLYVIHHFKPHQRYALHMFRNRVKNKGSLLNASAPDPLCVDLKQAHRTIRRFCKPYNVLNGLGEFVEQKKFKHR</sequence>
<reference evidence="2 3" key="1">
    <citation type="submission" date="2020-03" db="EMBL/GenBank/DDBJ databases">
        <authorList>
            <person name="Zhu W."/>
        </authorList>
    </citation>
    <scope>NUCLEOTIDE SEQUENCE [LARGE SCALE GENOMIC DNA]</scope>
    <source>
        <strain evidence="2 3">185</strain>
    </source>
</reference>
<organism evidence="2 3">
    <name type="scientific">Acinetobacter lanii</name>
    <dbReference type="NCBI Taxonomy" id="2715163"/>
    <lineage>
        <taxon>Bacteria</taxon>
        <taxon>Pseudomonadati</taxon>
        <taxon>Pseudomonadota</taxon>
        <taxon>Gammaproteobacteria</taxon>
        <taxon>Moraxellales</taxon>
        <taxon>Moraxellaceae</taxon>
        <taxon>Acinetobacter</taxon>
    </lineage>
</organism>
<dbReference type="AlphaFoldDB" id="A0A6G8S6U0"/>
<dbReference type="Proteomes" id="UP000501939">
    <property type="component" value="Chromosome"/>
</dbReference>
<dbReference type="PROSITE" id="PS51257">
    <property type="entry name" value="PROKAR_LIPOPROTEIN"/>
    <property type="match status" value="1"/>
</dbReference>
<dbReference type="RefSeq" id="WP_166326693.1">
    <property type="nucleotide sequence ID" value="NZ_CP049916.1"/>
</dbReference>
<feature type="signal peptide" evidence="1">
    <location>
        <begin position="1"/>
        <end position="19"/>
    </location>
</feature>
<dbReference type="KEGG" id="alj:G8D99_13275"/>
<accession>A0A6G8S6U0</accession>
<name>A0A6G8S6U0_9GAMM</name>
<proteinExistence type="predicted"/>
<keyword evidence="3" id="KW-1185">Reference proteome</keyword>
<keyword evidence="1" id="KW-0732">Signal</keyword>
<feature type="chain" id="PRO_5026114622" description="Lipoprotein" evidence="1">
    <location>
        <begin position="20"/>
        <end position="188"/>
    </location>
</feature>
<dbReference type="EMBL" id="CP049916">
    <property type="protein sequence ID" value="QIO09889.1"/>
    <property type="molecule type" value="Genomic_DNA"/>
</dbReference>
<gene>
    <name evidence="2" type="ORF">G8D99_13275</name>
</gene>
<evidence type="ECO:0000313" key="3">
    <source>
        <dbReference type="Proteomes" id="UP000501939"/>
    </source>
</evidence>
<evidence type="ECO:0000256" key="1">
    <source>
        <dbReference type="SAM" id="SignalP"/>
    </source>
</evidence>
<protein>
    <recommendedName>
        <fullName evidence="4">Lipoprotein</fullName>
    </recommendedName>
</protein>
<evidence type="ECO:0000313" key="2">
    <source>
        <dbReference type="EMBL" id="QIO09889.1"/>
    </source>
</evidence>
<evidence type="ECO:0008006" key="4">
    <source>
        <dbReference type="Google" id="ProtNLM"/>
    </source>
</evidence>